<organism evidence="2 3">
    <name type="scientific">Prorocentrum cordatum</name>
    <dbReference type="NCBI Taxonomy" id="2364126"/>
    <lineage>
        <taxon>Eukaryota</taxon>
        <taxon>Sar</taxon>
        <taxon>Alveolata</taxon>
        <taxon>Dinophyceae</taxon>
        <taxon>Prorocentrales</taxon>
        <taxon>Prorocentraceae</taxon>
        <taxon>Prorocentrum</taxon>
    </lineage>
</organism>
<dbReference type="EMBL" id="CAUYUJ010017064">
    <property type="protein sequence ID" value="CAK0871393.1"/>
    <property type="molecule type" value="Genomic_DNA"/>
</dbReference>
<feature type="non-terminal residue" evidence="2">
    <location>
        <position position="1"/>
    </location>
</feature>
<sequence length="309" mass="33255">GLWPMQALSPYLAQAAGCAFGCWSAGGQRCICACNCDVSGGIDCDIVAVLQRQLDCSGPDQLAAPAPAPCVCSSAPAWTSALAGFTFGVVFGIIGCLACYCAVMSTRLLYARVRADGWSRVVLTPTLDQQHEEDFYHAVEIQACGPQGGAPVKLCGKNLFKLGHRSNSQYAVFLESGALAPRLELLDVRLLGKTLDSDFRRVTFAKRALMLTEAIDANWHQAPATTLWVLRTHVETAVARGGINVAALEAFETVWRRFQLWVEFYAEALRIAEAGGHGGDLDERGLFLGNHRSKGLAIAIPRLEQCVAP</sequence>
<evidence type="ECO:0000256" key="1">
    <source>
        <dbReference type="SAM" id="Phobius"/>
    </source>
</evidence>
<accession>A0ABN9VH65</accession>
<feature type="non-terminal residue" evidence="2">
    <location>
        <position position="309"/>
    </location>
</feature>
<comment type="caution">
    <text evidence="2">The sequence shown here is derived from an EMBL/GenBank/DDBJ whole genome shotgun (WGS) entry which is preliminary data.</text>
</comment>
<reference evidence="2" key="1">
    <citation type="submission" date="2023-10" db="EMBL/GenBank/DDBJ databases">
        <authorList>
            <person name="Chen Y."/>
            <person name="Shah S."/>
            <person name="Dougan E. K."/>
            <person name="Thang M."/>
            <person name="Chan C."/>
        </authorList>
    </citation>
    <scope>NUCLEOTIDE SEQUENCE [LARGE SCALE GENOMIC DNA]</scope>
</reference>
<protein>
    <submittedName>
        <fullName evidence="2">Uncharacterized protein</fullName>
    </submittedName>
</protein>
<gene>
    <name evidence="2" type="ORF">PCOR1329_LOCUS57247</name>
</gene>
<keyword evidence="1" id="KW-0472">Membrane</keyword>
<feature type="transmembrane region" description="Helical" evidence="1">
    <location>
        <begin position="81"/>
        <end position="103"/>
    </location>
</feature>
<evidence type="ECO:0000313" key="3">
    <source>
        <dbReference type="Proteomes" id="UP001189429"/>
    </source>
</evidence>
<proteinExistence type="predicted"/>
<keyword evidence="1" id="KW-1133">Transmembrane helix</keyword>
<evidence type="ECO:0000313" key="2">
    <source>
        <dbReference type="EMBL" id="CAK0871393.1"/>
    </source>
</evidence>
<keyword evidence="3" id="KW-1185">Reference proteome</keyword>
<name>A0ABN9VH65_9DINO</name>
<keyword evidence="1" id="KW-0812">Transmembrane</keyword>
<dbReference type="Proteomes" id="UP001189429">
    <property type="component" value="Unassembled WGS sequence"/>
</dbReference>